<reference evidence="10 11" key="1">
    <citation type="submission" date="2015-01" db="EMBL/GenBank/DDBJ databases">
        <authorList>
            <person name="Aslett A.Martin."/>
            <person name="De Silva Nishadi"/>
        </authorList>
    </citation>
    <scope>NUCLEOTIDE SEQUENCE [LARGE SCALE GENOMIC DNA]</scope>
    <source>
        <strain evidence="10 11">R28058</strain>
    </source>
</reference>
<evidence type="ECO:0000313" key="10">
    <source>
        <dbReference type="EMBL" id="CEQ05286.1"/>
    </source>
</evidence>
<dbReference type="HAMAP" id="MF_02078">
    <property type="entry name" value="MurJ_MviN"/>
    <property type="match status" value="1"/>
</dbReference>
<feature type="transmembrane region" description="Helical" evidence="8">
    <location>
        <begin position="436"/>
        <end position="458"/>
    </location>
</feature>
<dbReference type="GO" id="GO:0005886">
    <property type="term" value="C:plasma membrane"/>
    <property type="evidence" value="ECO:0007669"/>
    <property type="project" value="UniProtKB-SubCell"/>
</dbReference>
<accession>A0A0C7QP80</accession>
<feature type="transmembrane region" description="Helical" evidence="8">
    <location>
        <begin position="402"/>
        <end position="424"/>
    </location>
</feature>
<evidence type="ECO:0000256" key="8">
    <source>
        <dbReference type="HAMAP-Rule" id="MF_02078"/>
    </source>
</evidence>
<dbReference type="GO" id="GO:0071555">
    <property type="term" value="P:cell wall organization"/>
    <property type="evidence" value="ECO:0007669"/>
    <property type="project" value="UniProtKB-UniRule"/>
</dbReference>
<feature type="transmembrane region" description="Helical" evidence="8">
    <location>
        <begin position="264"/>
        <end position="284"/>
    </location>
</feature>
<dbReference type="GO" id="GO:0034204">
    <property type="term" value="P:lipid translocation"/>
    <property type="evidence" value="ECO:0007669"/>
    <property type="project" value="TreeGrafter"/>
</dbReference>
<keyword evidence="7 8" id="KW-0472">Membrane</keyword>
<proteinExistence type="inferred from homology"/>
<dbReference type="PANTHER" id="PTHR47019:SF1">
    <property type="entry name" value="LIPID II FLIPPASE MURJ"/>
    <property type="match status" value="1"/>
</dbReference>
<comment type="function">
    <text evidence="8 9">Involved in peptidoglycan biosynthesis. Transports lipid-linked peptidoglycan precursors from the inner to the outer leaflet of the cytoplasmic membrane.</text>
</comment>
<evidence type="ECO:0000256" key="4">
    <source>
        <dbReference type="ARBA" id="ARBA00022960"/>
    </source>
</evidence>
<keyword evidence="8 9" id="KW-0813">Transport</keyword>
<dbReference type="OrthoDB" id="9804143at2"/>
<dbReference type="UniPathway" id="UPA00219"/>
<dbReference type="PANTHER" id="PTHR47019">
    <property type="entry name" value="LIPID II FLIPPASE MURJ"/>
    <property type="match status" value="1"/>
</dbReference>
<dbReference type="GO" id="GO:0015648">
    <property type="term" value="F:lipid-linked peptidoglycan transporter activity"/>
    <property type="evidence" value="ECO:0007669"/>
    <property type="project" value="UniProtKB-UniRule"/>
</dbReference>
<evidence type="ECO:0000256" key="9">
    <source>
        <dbReference type="PIRNR" id="PIRNR002869"/>
    </source>
</evidence>
<feature type="transmembrane region" description="Helical" evidence="8">
    <location>
        <begin position="341"/>
        <end position="359"/>
    </location>
</feature>
<evidence type="ECO:0000256" key="1">
    <source>
        <dbReference type="ARBA" id="ARBA00004651"/>
    </source>
</evidence>
<evidence type="ECO:0000313" key="11">
    <source>
        <dbReference type="Proteomes" id="UP000049127"/>
    </source>
</evidence>
<dbReference type="InterPro" id="IPR004268">
    <property type="entry name" value="MurJ"/>
</dbReference>
<feature type="transmembrane region" description="Helical" evidence="8">
    <location>
        <begin position="379"/>
        <end position="396"/>
    </location>
</feature>
<dbReference type="Proteomes" id="UP000049127">
    <property type="component" value="Unassembled WGS sequence"/>
</dbReference>
<keyword evidence="6 8" id="KW-1133">Transmembrane helix</keyword>
<dbReference type="NCBIfam" id="TIGR01695">
    <property type="entry name" value="murJ_mviN"/>
    <property type="match status" value="1"/>
</dbReference>
<organism evidence="10 11">
    <name type="scientific">Paraclostridium sordellii</name>
    <name type="common">Clostridium sordellii</name>
    <dbReference type="NCBI Taxonomy" id="1505"/>
    <lineage>
        <taxon>Bacteria</taxon>
        <taxon>Bacillati</taxon>
        <taxon>Bacillota</taxon>
        <taxon>Clostridia</taxon>
        <taxon>Peptostreptococcales</taxon>
        <taxon>Peptostreptococcaceae</taxon>
        <taxon>Paraclostridium</taxon>
    </lineage>
</organism>
<keyword evidence="8 9" id="KW-0961">Cell wall biogenesis/degradation</keyword>
<keyword evidence="3 8" id="KW-0812">Transmembrane</keyword>
<dbReference type="PRINTS" id="PR01806">
    <property type="entry name" value="VIRFACTRMVIN"/>
</dbReference>
<name>A0A0C7QP80_PARSO</name>
<dbReference type="RefSeq" id="WP_055343138.1">
    <property type="nucleotide sequence ID" value="NZ_CDNI01000024.1"/>
</dbReference>
<comment type="similarity">
    <text evidence="8 9">Belongs to the MurJ/MviN family.</text>
</comment>
<comment type="subcellular location">
    <subcellularLocation>
        <location evidence="1 8">Cell membrane</location>
        <topology evidence="1 8">Multi-pass membrane protein</topology>
    </subcellularLocation>
</comment>
<keyword evidence="4 8" id="KW-0133">Cell shape</keyword>
<evidence type="ECO:0000256" key="6">
    <source>
        <dbReference type="ARBA" id="ARBA00022989"/>
    </source>
</evidence>
<gene>
    <name evidence="10" type="primary">murJ_4</name>
    <name evidence="8" type="synonym">murJ</name>
    <name evidence="10" type="ORF">R28058_30031</name>
</gene>
<dbReference type="GO" id="GO:0009252">
    <property type="term" value="P:peptidoglycan biosynthetic process"/>
    <property type="evidence" value="ECO:0007669"/>
    <property type="project" value="UniProtKB-UniRule"/>
</dbReference>
<feature type="transmembrane region" description="Helical" evidence="8">
    <location>
        <begin position="183"/>
        <end position="204"/>
    </location>
</feature>
<dbReference type="PIRSF" id="PIRSF002869">
    <property type="entry name" value="MviN"/>
    <property type="match status" value="1"/>
</dbReference>
<keyword evidence="2 8" id="KW-1003">Cell membrane</keyword>
<dbReference type="GO" id="GO:0008360">
    <property type="term" value="P:regulation of cell shape"/>
    <property type="evidence" value="ECO:0007669"/>
    <property type="project" value="UniProtKB-UniRule"/>
</dbReference>
<sequence length="521" mass="57371">MSKIAKNTALIMILGVFCKAIGFGRDQALTALYGINGYGGIYLAVSSIPDIIFALVGTCIITTFIPMHYEIKSIDGEERANKFLNNVFNITIVVSLFITLFGMIFPDILVKVFAMGLKGSQFNTAVKFTQILMIGGFFTGISGVITAFLNINEEFVIPTIVSIPFNIISIISIFISIKTSPYVMVIGISIGLISKFLIQIIYAYKKGYRYKFKIDIKDKYLRKMLILLIPILIGVAVNQVNSAVDNSMATNFGVGCVSAINYAGRLNSFIMGIFTVSLTSVIYPKLSELLVDKNKDGFVSIITKSINLVIIFILPVSAGAIILSTPIVSILFEKGRFDSNATYMTALALSGYSVGMIAYSLRDILGKIFYSLKDTKTPMINGIIAVVLNIIMDIYFSKVFGYAGLTLATSISSIVCIITLFISLHKKAGYFGQDKIFSILIKSLISVIIMSFTVKFVFNNMSNLIDIKIIDLSVSILVGGFVYLGLMYILKVDELNMILEIVIKYKEKLISSIKKEKSELI</sequence>
<feature type="transmembrane region" description="Helical" evidence="8">
    <location>
        <begin position="305"/>
        <end position="329"/>
    </location>
</feature>
<feature type="transmembrane region" description="Helical" evidence="8">
    <location>
        <begin position="86"/>
        <end position="105"/>
    </location>
</feature>
<evidence type="ECO:0000256" key="5">
    <source>
        <dbReference type="ARBA" id="ARBA00022984"/>
    </source>
</evidence>
<evidence type="ECO:0000256" key="7">
    <source>
        <dbReference type="ARBA" id="ARBA00023136"/>
    </source>
</evidence>
<dbReference type="InterPro" id="IPR051050">
    <property type="entry name" value="Lipid_II_flippase_MurJ/MviN"/>
</dbReference>
<feature type="transmembrane region" description="Helical" evidence="8">
    <location>
        <begin position="470"/>
        <end position="490"/>
    </location>
</feature>
<comment type="pathway">
    <text evidence="8">Cell wall biogenesis; peptidoglycan biosynthesis.</text>
</comment>
<evidence type="ECO:0000256" key="2">
    <source>
        <dbReference type="ARBA" id="ARBA00022475"/>
    </source>
</evidence>
<dbReference type="AlphaFoldDB" id="A0A0C7QP80"/>
<feature type="transmembrane region" description="Helical" evidence="8">
    <location>
        <begin position="155"/>
        <end position="177"/>
    </location>
</feature>
<evidence type="ECO:0000256" key="3">
    <source>
        <dbReference type="ARBA" id="ARBA00022692"/>
    </source>
</evidence>
<dbReference type="CDD" id="cd13123">
    <property type="entry name" value="MATE_MurJ_like"/>
    <property type="match status" value="1"/>
</dbReference>
<protein>
    <recommendedName>
        <fullName evidence="8">Probable lipid II flippase MurJ</fullName>
    </recommendedName>
</protein>
<dbReference type="EMBL" id="CEKZ01000024">
    <property type="protein sequence ID" value="CEQ05286.1"/>
    <property type="molecule type" value="Genomic_DNA"/>
</dbReference>
<dbReference type="Pfam" id="PF03023">
    <property type="entry name" value="MurJ"/>
    <property type="match status" value="1"/>
</dbReference>
<keyword evidence="5 8" id="KW-0573">Peptidoglycan synthesis</keyword>
<feature type="transmembrane region" description="Helical" evidence="8">
    <location>
        <begin position="40"/>
        <end position="65"/>
    </location>
</feature>
<feature type="transmembrane region" description="Helical" evidence="8">
    <location>
        <begin position="125"/>
        <end position="148"/>
    </location>
</feature>
<feature type="transmembrane region" description="Helical" evidence="8">
    <location>
        <begin position="225"/>
        <end position="244"/>
    </location>
</feature>